<keyword evidence="1" id="KW-1133">Transmembrane helix</keyword>
<dbReference type="EMBL" id="CP158374">
    <property type="protein sequence ID" value="XBX82030.1"/>
    <property type="molecule type" value="Genomic_DNA"/>
</dbReference>
<dbReference type="RefSeq" id="WP_350348051.1">
    <property type="nucleotide sequence ID" value="NZ_CP158374.1"/>
</dbReference>
<proteinExistence type="predicted"/>
<protein>
    <submittedName>
        <fullName evidence="2">DUF2809 domain-containing protein</fullName>
    </submittedName>
</protein>
<dbReference type="InterPro" id="IPR021257">
    <property type="entry name" value="DUF2809"/>
</dbReference>
<keyword evidence="1" id="KW-0812">Transmembrane</keyword>
<sequence length="135" mass="13817">MPRPSTPARLRLGAAVAAVAVLAGGLALQLGERNAVIDAAGSMLYVVLVGLVVMMIGPRLAPWAVAVIALAVSVAIELLQLTGLPGAIVDAVPAARLVFGSSFDPWDLLAYLAGALLLWAIAVLIRRIAVRTSTG</sequence>
<accession>A0AAU7W5L8</accession>
<dbReference type="AlphaFoldDB" id="A0AAU7W5L8"/>
<feature type="transmembrane region" description="Helical" evidence="1">
    <location>
        <begin position="63"/>
        <end position="88"/>
    </location>
</feature>
<keyword evidence="1" id="KW-0472">Membrane</keyword>
<evidence type="ECO:0000256" key="1">
    <source>
        <dbReference type="SAM" id="Phobius"/>
    </source>
</evidence>
<organism evidence="2">
    <name type="scientific">Agromyces sp. G08B096</name>
    <dbReference type="NCBI Taxonomy" id="3156399"/>
    <lineage>
        <taxon>Bacteria</taxon>
        <taxon>Bacillati</taxon>
        <taxon>Actinomycetota</taxon>
        <taxon>Actinomycetes</taxon>
        <taxon>Micrococcales</taxon>
        <taxon>Microbacteriaceae</taxon>
        <taxon>Agromyces</taxon>
    </lineage>
</organism>
<feature type="transmembrane region" description="Helical" evidence="1">
    <location>
        <begin position="37"/>
        <end position="56"/>
    </location>
</feature>
<gene>
    <name evidence="2" type="ORF">ABIQ69_15645</name>
</gene>
<feature type="transmembrane region" description="Helical" evidence="1">
    <location>
        <begin position="108"/>
        <end position="125"/>
    </location>
</feature>
<name>A0AAU7W5L8_9MICO</name>
<evidence type="ECO:0000313" key="2">
    <source>
        <dbReference type="EMBL" id="XBX82030.1"/>
    </source>
</evidence>
<dbReference type="Pfam" id="PF10990">
    <property type="entry name" value="DUF2809"/>
    <property type="match status" value="1"/>
</dbReference>
<reference evidence="2" key="1">
    <citation type="submission" date="2024-05" db="EMBL/GenBank/DDBJ databases">
        <authorList>
            <person name="Yu L."/>
        </authorList>
    </citation>
    <scope>NUCLEOTIDE SEQUENCE</scope>
    <source>
        <strain evidence="2">G08B096</strain>
    </source>
</reference>